<feature type="region of interest" description="Disordered" evidence="1">
    <location>
        <begin position="399"/>
        <end position="429"/>
    </location>
</feature>
<protein>
    <submittedName>
        <fullName evidence="2">Uncharacterized protein</fullName>
    </submittedName>
</protein>
<feature type="region of interest" description="Disordered" evidence="1">
    <location>
        <begin position="772"/>
        <end position="797"/>
    </location>
</feature>
<feature type="compositionally biased region" description="Basic and acidic residues" evidence="1">
    <location>
        <begin position="844"/>
        <end position="854"/>
    </location>
</feature>
<feature type="region of interest" description="Disordered" evidence="1">
    <location>
        <begin position="809"/>
        <end position="866"/>
    </location>
</feature>
<comment type="caution">
    <text evidence="2">The sequence shown here is derived from an EMBL/GenBank/DDBJ whole genome shotgun (WGS) entry which is preliminary data.</text>
</comment>
<evidence type="ECO:0000313" key="2">
    <source>
        <dbReference type="EMBL" id="OLP77450.1"/>
    </source>
</evidence>
<gene>
    <name evidence="2" type="ORF">AK812_SmicGene42487</name>
</gene>
<reference evidence="2 3" key="1">
    <citation type="submission" date="2016-02" db="EMBL/GenBank/DDBJ databases">
        <title>Genome analysis of coral dinoflagellate symbionts highlights evolutionary adaptations to a symbiotic lifestyle.</title>
        <authorList>
            <person name="Aranda M."/>
            <person name="Li Y."/>
            <person name="Liew Y.J."/>
            <person name="Baumgarten S."/>
            <person name="Simakov O."/>
            <person name="Wilson M."/>
            <person name="Piel J."/>
            <person name="Ashoor H."/>
            <person name="Bougouffa S."/>
            <person name="Bajic V.B."/>
            <person name="Ryu T."/>
            <person name="Ravasi T."/>
            <person name="Bayer T."/>
            <person name="Micklem G."/>
            <person name="Kim H."/>
            <person name="Bhak J."/>
            <person name="Lajeunesse T.C."/>
            <person name="Voolstra C.R."/>
        </authorList>
    </citation>
    <scope>NUCLEOTIDE SEQUENCE [LARGE SCALE GENOMIC DNA]</scope>
    <source>
        <strain evidence="2 3">CCMP2467</strain>
    </source>
</reference>
<feature type="region of interest" description="Disordered" evidence="1">
    <location>
        <begin position="1"/>
        <end position="214"/>
    </location>
</feature>
<keyword evidence="3" id="KW-1185">Reference proteome</keyword>
<name>A0A1Q9C3F9_SYMMI</name>
<feature type="compositionally biased region" description="Polar residues" evidence="1">
    <location>
        <begin position="147"/>
        <end position="157"/>
    </location>
</feature>
<evidence type="ECO:0000313" key="3">
    <source>
        <dbReference type="Proteomes" id="UP000186817"/>
    </source>
</evidence>
<feature type="compositionally biased region" description="Basic and acidic residues" evidence="1">
    <location>
        <begin position="615"/>
        <end position="628"/>
    </location>
</feature>
<feature type="region of interest" description="Disordered" evidence="1">
    <location>
        <begin position="670"/>
        <end position="757"/>
    </location>
</feature>
<sequence length="1109" mass="119634">MDLGVSAMNEAKILDQPPVGEGPAIDPHSLEGDGTQTPVEHKTGRGRPLRESSRYWQGHQEGLDSEGEGPTNNKGGEDKRDQEATASRDRGHTLLEGPQPEEASTMNTIGWRQTASYTAARRKEDETGYPCEDYMTSSHEDKDGTRGATNRSGTPRYQRQKKRQGRGQKDEAQKDKKKKKKEKKGKRAKALKHQATTVTGSEGAAQGQPGKGRLGGTFLRGVDFGSVGAAPARALFTAATNSASPSSARGPTTAEERIIHDRAVAQRRALDAYDQTRHCGATKDGSAACQRCQEVADPIGLLQQHVAKHLSRSGDINYAFEKLECGSFVATVSFGDVQLQPCTGLPQGKKALAKKSAAEEALAQFEAANWAWKNPAKANFKPDQKESKGFLRQVQPVSMPEAAKAKKHNKQWPRAQGPPVAPKEPEEDADCTLRNQAMVQCGAPEADNPIGRINEIMSSILRRPLSKEDVHYTFSEHDSTFTCAVTIASDGLLLEASGEPATTKRQEATGAQPCETGAQKEGNMKGAQREPRAQKGNLNMKGAQREPSFLAAAYPSRHRTRKEGNMKGAQREPSFLAAAHPSGPGAQKGNLNMKGAQREPSFLAAAYPSRHRTRKEGNMKGAQREPRPRPTHPTQEPGKGNMPTGAQLLSRAQEANMTGAERELNLLAVDHPSNPRRPMEPSLVISQEKGNMTGAQKEGNMKGAKREPSFWTAAHPSDPGARKGNMKGSQWEPSSLAAAHPSEPGAQKGNMKGAQCEPSFLAAAHLTRSMEPSLVSAAHPSESGDRTDPGAQEGNLKGAQCEPSFLAAAHPSDPEAQKGAQKGNMKGAQRKPSPVAAAHPSDPGNEKRARETKGTKKVPGKGARTNVQNKVKEKAGKLSWLLPASKTDPKALSAKSNAAKALLLSKELEAFLAELSKKAPAPARTIDSTTGVQPQPWSEHVLHRLLRELLQRNPKKDDIICTFEALDEGVVCSMRLPVLERLPACKGKPAPSRKKAKQFAADELVSCILSSLNGNCSCKTLRGCGKVCWSSWLVARGPRPNARASFPLLRALPFVRNAGAGRQVIVVVAPGVIGDLLARCCDVQHILCWCLRAEQWTHSHCKFHGDHYV</sequence>
<feature type="compositionally biased region" description="Polar residues" evidence="1">
    <location>
        <begin position="102"/>
        <end position="117"/>
    </location>
</feature>
<feature type="compositionally biased region" description="Basic and acidic residues" evidence="1">
    <location>
        <begin position="75"/>
        <end position="93"/>
    </location>
</feature>
<dbReference type="Proteomes" id="UP000186817">
    <property type="component" value="Unassembled WGS sequence"/>
</dbReference>
<organism evidence="2 3">
    <name type="scientific">Symbiodinium microadriaticum</name>
    <name type="common">Dinoflagellate</name>
    <name type="synonym">Zooxanthella microadriatica</name>
    <dbReference type="NCBI Taxonomy" id="2951"/>
    <lineage>
        <taxon>Eukaryota</taxon>
        <taxon>Sar</taxon>
        <taxon>Alveolata</taxon>
        <taxon>Dinophyceae</taxon>
        <taxon>Suessiales</taxon>
        <taxon>Symbiodiniaceae</taxon>
        <taxon>Symbiodinium</taxon>
    </lineage>
</organism>
<feature type="compositionally biased region" description="Basic and acidic residues" evidence="1">
    <location>
        <begin position="39"/>
        <end position="53"/>
    </location>
</feature>
<accession>A0A1Q9C3F9</accession>
<feature type="region of interest" description="Disordered" evidence="1">
    <location>
        <begin position="604"/>
        <end position="645"/>
    </location>
</feature>
<feature type="compositionally biased region" description="Basic residues" evidence="1">
    <location>
        <begin position="175"/>
        <end position="192"/>
    </location>
</feature>
<dbReference type="OrthoDB" id="440435at2759"/>
<dbReference type="EMBL" id="LSRX01001764">
    <property type="protein sequence ID" value="OLP77450.1"/>
    <property type="molecule type" value="Genomic_DNA"/>
</dbReference>
<dbReference type="AlphaFoldDB" id="A0A1Q9C3F9"/>
<evidence type="ECO:0000256" key="1">
    <source>
        <dbReference type="SAM" id="MobiDB-lite"/>
    </source>
</evidence>
<proteinExistence type="predicted"/>
<feature type="region of interest" description="Disordered" evidence="1">
    <location>
        <begin position="500"/>
        <end position="570"/>
    </location>
</feature>
<feature type="compositionally biased region" description="Polar residues" evidence="1">
    <location>
        <begin position="684"/>
        <end position="694"/>
    </location>
</feature>